<keyword evidence="1" id="KW-0805">Transcription regulation</keyword>
<dbReference type="SUPFAM" id="SSF46785">
    <property type="entry name" value="Winged helix' DNA-binding domain"/>
    <property type="match status" value="1"/>
</dbReference>
<dbReference type="PROSITE" id="PS50949">
    <property type="entry name" value="HTH_GNTR"/>
    <property type="match status" value="1"/>
</dbReference>
<evidence type="ECO:0000256" key="3">
    <source>
        <dbReference type="ARBA" id="ARBA00023163"/>
    </source>
</evidence>
<proteinExistence type="predicted"/>
<reference evidence="8" key="1">
    <citation type="submission" date="2016-10" db="EMBL/GenBank/DDBJ databases">
        <authorList>
            <person name="Varghese N."/>
            <person name="Submissions S."/>
        </authorList>
    </citation>
    <scope>NUCLEOTIDE SEQUENCE [LARGE SCALE GENOMIC DNA]</scope>
    <source>
        <strain evidence="8">DSM 25227</strain>
    </source>
</reference>
<dbReference type="InterPro" id="IPR036390">
    <property type="entry name" value="WH_DNA-bd_sf"/>
</dbReference>
<dbReference type="CDD" id="cd07377">
    <property type="entry name" value="WHTH_GntR"/>
    <property type="match status" value="1"/>
</dbReference>
<keyword evidence="3" id="KW-0804">Transcription</keyword>
<evidence type="ECO:0000256" key="2">
    <source>
        <dbReference type="ARBA" id="ARBA00023125"/>
    </source>
</evidence>
<protein>
    <submittedName>
        <fullName evidence="5">DNA-binding GntR family transcriptional regulator</fullName>
    </submittedName>
    <submittedName>
        <fullName evidence="6">DNA-binding transcriptional regulator, GntR family</fullName>
    </submittedName>
</protein>
<evidence type="ECO:0000313" key="6">
    <source>
        <dbReference type="EMBL" id="SSA51270.1"/>
    </source>
</evidence>
<dbReference type="InterPro" id="IPR036388">
    <property type="entry name" value="WH-like_DNA-bd_sf"/>
</dbReference>
<dbReference type="SMART" id="SM00345">
    <property type="entry name" value="HTH_GNTR"/>
    <property type="match status" value="1"/>
</dbReference>
<evidence type="ECO:0000313" key="5">
    <source>
        <dbReference type="EMBL" id="PWJ11754.1"/>
    </source>
</evidence>
<sequence length="217" mass="24713">MSDQVFEIILGMILKLELKPRSHISEAQLAKDLGVSRTPVREAFQKLEALGFLDIVPQRGSTVAPIRVSAFRRSQFMREAFELALVRRATELEDNTALCSAIQREIKLQEVLSEIGDEAAFFQSDEAFHAAIAEHCGLGDVWPEVLRVKLYMDRFRYAVYSQRDTRAILVQHKEVAEAICARDTDAALKAMTRHLRRANHMLEEAVRTDPQTFEKDV</sequence>
<dbReference type="Proteomes" id="UP000245839">
    <property type="component" value="Unassembled WGS sequence"/>
</dbReference>
<dbReference type="InterPro" id="IPR000524">
    <property type="entry name" value="Tscrpt_reg_HTH_GntR"/>
</dbReference>
<accession>A0A2Y9B440</accession>
<evidence type="ECO:0000313" key="7">
    <source>
        <dbReference type="Proteomes" id="UP000245839"/>
    </source>
</evidence>
<dbReference type="PANTHER" id="PTHR43537">
    <property type="entry name" value="TRANSCRIPTIONAL REGULATOR, GNTR FAMILY"/>
    <property type="match status" value="1"/>
</dbReference>
<dbReference type="Gene3D" id="1.10.10.10">
    <property type="entry name" value="Winged helix-like DNA-binding domain superfamily/Winged helix DNA-binding domain"/>
    <property type="match status" value="1"/>
</dbReference>
<dbReference type="GO" id="GO:0003700">
    <property type="term" value="F:DNA-binding transcription factor activity"/>
    <property type="evidence" value="ECO:0007669"/>
    <property type="project" value="InterPro"/>
</dbReference>
<dbReference type="Pfam" id="PF00392">
    <property type="entry name" value="GntR"/>
    <property type="match status" value="1"/>
</dbReference>
<keyword evidence="7" id="KW-1185">Reference proteome</keyword>
<dbReference type="EMBL" id="UETC01000018">
    <property type="protein sequence ID" value="SSA51270.1"/>
    <property type="molecule type" value="Genomic_DNA"/>
</dbReference>
<feature type="domain" description="HTH gntR-type" evidence="4">
    <location>
        <begin position="1"/>
        <end position="66"/>
    </location>
</feature>
<dbReference type="SUPFAM" id="SSF48008">
    <property type="entry name" value="GntR ligand-binding domain-like"/>
    <property type="match status" value="1"/>
</dbReference>
<dbReference type="EMBL" id="QGDJ01000018">
    <property type="protein sequence ID" value="PWJ11754.1"/>
    <property type="molecule type" value="Genomic_DNA"/>
</dbReference>
<dbReference type="PRINTS" id="PR00035">
    <property type="entry name" value="HTHGNTR"/>
</dbReference>
<reference evidence="5 7" key="3">
    <citation type="submission" date="2018-03" db="EMBL/GenBank/DDBJ databases">
        <title>Genomic Encyclopedia of Archaeal and Bacterial Type Strains, Phase II (KMG-II): from individual species to whole genera.</title>
        <authorList>
            <person name="Goeker M."/>
        </authorList>
    </citation>
    <scope>NUCLEOTIDE SEQUENCE [LARGE SCALE GENOMIC DNA]</scope>
    <source>
        <strain evidence="5 7">DSM 25227</strain>
    </source>
</reference>
<dbReference type="GO" id="GO:0003677">
    <property type="term" value="F:DNA binding"/>
    <property type="evidence" value="ECO:0007669"/>
    <property type="project" value="UniProtKB-KW"/>
</dbReference>
<reference evidence="6" key="2">
    <citation type="submission" date="2016-10" db="EMBL/GenBank/DDBJ databases">
        <authorList>
            <person name="Cai Z."/>
        </authorList>
    </citation>
    <scope>NUCLEOTIDE SEQUENCE [LARGE SCALE GENOMIC DNA]</scope>
    <source>
        <strain evidence="6">DSM 25227</strain>
    </source>
</reference>
<evidence type="ECO:0000259" key="4">
    <source>
        <dbReference type="PROSITE" id="PS50949"/>
    </source>
</evidence>
<dbReference type="Proteomes" id="UP000251571">
    <property type="component" value="Unassembled WGS sequence"/>
</dbReference>
<dbReference type="PANTHER" id="PTHR43537:SF45">
    <property type="entry name" value="GNTR FAMILY REGULATORY PROTEIN"/>
    <property type="match status" value="1"/>
</dbReference>
<dbReference type="SMART" id="SM00895">
    <property type="entry name" value="FCD"/>
    <property type="match status" value="1"/>
</dbReference>
<evidence type="ECO:0000313" key="8">
    <source>
        <dbReference type="Proteomes" id="UP000251571"/>
    </source>
</evidence>
<name>A0A2Y9B440_9RHOB</name>
<dbReference type="Gene3D" id="1.20.120.530">
    <property type="entry name" value="GntR ligand-binding domain-like"/>
    <property type="match status" value="1"/>
</dbReference>
<organism evidence="6 8">
    <name type="scientific">Jannaschia seohaensis</name>
    <dbReference type="NCBI Taxonomy" id="475081"/>
    <lineage>
        <taxon>Bacteria</taxon>
        <taxon>Pseudomonadati</taxon>
        <taxon>Pseudomonadota</taxon>
        <taxon>Alphaproteobacteria</taxon>
        <taxon>Rhodobacterales</taxon>
        <taxon>Roseobacteraceae</taxon>
        <taxon>Jannaschia</taxon>
    </lineage>
</organism>
<dbReference type="InterPro" id="IPR008920">
    <property type="entry name" value="TF_FadR/GntR_C"/>
</dbReference>
<gene>
    <name evidence="5" type="ORF">BCF38_11821</name>
    <name evidence="6" type="ORF">SAMN05421539_11821</name>
</gene>
<dbReference type="Pfam" id="PF07729">
    <property type="entry name" value="FCD"/>
    <property type="match status" value="1"/>
</dbReference>
<keyword evidence="2 6" id="KW-0238">DNA-binding</keyword>
<dbReference type="InterPro" id="IPR011711">
    <property type="entry name" value="GntR_C"/>
</dbReference>
<evidence type="ECO:0000256" key="1">
    <source>
        <dbReference type="ARBA" id="ARBA00023015"/>
    </source>
</evidence>
<dbReference type="AlphaFoldDB" id="A0A2Y9B440"/>